<dbReference type="OrthoDB" id="3537633at2"/>
<evidence type="ECO:0000256" key="1">
    <source>
        <dbReference type="SAM" id="MobiDB-lite"/>
    </source>
</evidence>
<keyword evidence="3" id="KW-1185">Reference proteome</keyword>
<feature type="region of interest" description="Disordered" evidence="1">
    <location>
        <begin position="1"/>
        <end position="22"/>
    </location>
</feature>
<name>A0A2T0N3G2_9ACTN</name>
<dbReference type="Proteomes" id="UP000238312">
    <property type="component" value="Unassembled WGS sequence"/>
</dbReference>
<evidence type="ECO:0000313" key="3">
    <source>
        <dbReference type="Proteomes" id="UP000238312"/>
    </source>
</evidence>
<proteinExistence type="predicted"/>
<comment type="caution">
    <text evidence="2">The sequence shown here is derived from an EMBL/GenBank/DDBJ whole genome shotgun (WGS) entry which is preliminary data.</text>
</comment>
<reference evidence="2 3" key="1">
    <citation type="submission" date="2018-03" db="EMBL/GenBank/DDBJ databases">
        <title>Genomic Encyclopedia of Type Strains, Phase III (KMG-III): the genomes of soil and plant-associated and newly described type strains.</title>
        <authorList>
            <person name="Whitman W."/>
        </authorList>
    </citation>
    <scope>NUCLEOTIDE SEQUENCE [LARGE SCALE GENOMIC DNA]</scope>
    <source>
        <strain evidence="2 3">CGMCC 4.7104</strain>
    </source>
</reference>
<feature type="compositionally biased region" description="Basic and acidic residues" evidence="1">
    <location>
        <begin position="1"/>
        <end position="14"/>
    </location>
</feature>
<accession>A0A2T0N3G2</accession>
<gene>
    <name evidence="2" type="ORF">B0I32_105132</name>
</gene>
<evidence type="ECO:0000313" key="2">
    <source>
        <dbReference type="EMBL" id="PRX66692.1"/>
    </source>
</evidence>
<dbReference type="EMBL" id="PVNG01000005">
    <property type="protein sequence ID" value="PRX66692.1"/>
    <property type="molecule type" value="Genomic_DNA"/>
</dbReference>
<dbReference type="AlphaFoldDB" id="A0A2T0N3G2"/>
<protein>
    <submittedName>
        <fullName evidence="2">Uncharacterized protein</fullName>
    </submittedName>
</protein>
<organism evidence="2 3">
    <name type="scientific">Nonomuraea fuscirosea</name>
    <dbReference type="NCBI Taxonomy" id="1291556"/>
    <lineage>
        <taxon>Bacteria</taxon>
        <taxon>Bacillati</taxon>
        <taxon>Actinomycetota</taxon>
        <taxon>Actinomycetes</taxon>
        <taxon>Streptosporangiales</taxon>
        <taxon>Streptosporangiaceae</taxon>
        <taxon>Nonomuraea</taxon>
    </lineage>
</organism>
<sequence>MDQRGSGDRHERTAAGHQPAHVRCTPPAAAALFEIAVLDTTSEDGRPRWHTIGWGVGRGEADSIAETYVTRPMCPYDEAQIRHNGHLVGVHRRPAGRTG</sequence>
<dbReference type="RefSeq" id="WP_106238593.1">
    <property type="nucleotide sequence ID" value="NZ_CP109074.1"/>
</dbReference>